<dbReference type="InterPro" id="IPR000683">
    <property type="entry name" value="Gfo/Idh/MocA-like_OxRdtase_N"/>
</dbReference>
<dbReference type="InterPro" id="IPR036291">
    <property type="entry name" value="NAD(P)-bd_dom_sf"/>
</dbReference>
<dbReference type="Proteomes" id="UP000264294">
    <property type="component" value="Unassembled WGS sequence"/>
</dbReference>
<evidence type="ECO:0000313" key="3">
    <source>
        <dbReference type="Proteomes" id="UP000264294"/>
    </source>
</evidence>
<gene>
    <name evidence="2" type="ORF">D0U04_13995</name>
</gene>
<reference evidence="2 3" key="1">
    <citation type="submission" date="2018-08" db="EMBL/GenBank/DDBJ databases">
        <title>Bacillus clarus sp. nov. strain PS00077A.</title>
        <authorList>
            <person name="Mendez Acevedo M."/>
            <person name="Carroll L."/>
            <person name="Mukherjee M."/>
            <person name="Wiedmann M."/>
            <person name="Kovac J."/>
        </authorList>
    </citation>
    <scope>NUCLEOTIDE SEQUENCE [LARGE SCALE GENOMIC DNA]</scope>
    <source>
        <strain evidence="2 3">PS00077A</strain>
    </source>
</reference>
<dbReference type="InterPro" id="IPR051450">
    <property type="entry name" value="Gfo/Idh/MocA_Oxidoreductases"/>
</dbReference>
<dbReference type="SUPFAM" id="SSF51735">
    <property type="entry name" value="NAD(P)-binding Rossmann-fold domains"/>
    <property type="match status" value="1"/>
</dbReference>
<dbReference type="PANTHER" id="PTHR43377:SF6">
    <property type="entry name" value="GFO_IDH_MOCA-LIKE OXIDOREDUCTASE N-TERMINAL DOMAIN-CONTAINING PROTEIN"/>
    <property type="match status" value="1"/>
</dbReference>
<name>A0ABX9KUF3_9BACI</name>
<dbReference type="PANTHER" id="PTHR43377">
    <property type="entry name" value="BILIVERDIN REDUCTASE A"/>
    <property type="match status" value="1"/>
</dbReference>
<protein>
    <submittedName>
        <fullName evidence="2">Gfo/Idh/MocA family oxidoreductase</fullName>
    </submittedName>
</protein>
<proteinExistence type="predicted"/>
<accession>A0ABX9KUF3</accession>
<keyword evidence="3" id="KW-1185">Reference proteome</keyword>
<dbReference type="Gene3D" id="3.40.50.720">
    <property type="entry name" value="NAD(P)-binding Rossmann-like Domain"/>
    <property type="match status" value="1"/>
</dbReference>
<feature type="domain" description="Gfo/Idh/MocA-like oxidoreductase N-terminal" evidence="1">
    <location>
        <begin position="1"/>
        <end position="122"/>
    </location>
</feature>
<evidence type="ECO:0000313" key="2">
    <source>
        <dbReference type="EMBL" id="RFT66324.1"/>
    </source>
</evidence>
<dbReference type="Gene3D" id="3.30.360.10">
    <property type="entry name" value="Dihydrodipicolinate Reductase, domain 2"/>
    <property type="match status" value="1"/>
</dbReference>
<comment type="caution">
    <text evidence="2">The sequence shown here is derived from an EMBL/GenBank/DDBJ whole genome shotgun (WGS) entry which is preliminary data.</text>
</comment>
<dbReference type="EMBL" id="QVOD01000015">
    <property type="protein sequence ID" value="RFT66324.1"/>
    <property type="molecule type" value="Genomic_DNA"/>
</dbReference>
<evidence type="ECO:0000259" key="1">
    <source>
        <dbReference type="Pfam" id="PF01408"/>
    </source>
</evidence>
<sequence length="311" mass="35403">MRIGLIGFGKWGPNIAKEIALNKNMRLSAICDTNEHRIQAAEDIYAKNKGVFISTNYRALLCDKIDAIAVAVGVENSFEIAKDILLANKHLFIEKPFAMTCEHAVELQSIANQRGLTIHVDHIMVFHSAIKKIKSSMMKSSTMIEFETTRNTIGQYSVLAEILWDLAVHDLAVLDYLLDGQEFDLLDIDYHSNEITLTLSCNLILGRIKVGQNARANERHTKISFAEKEIYFDELDDRKVFTIYNKDRNGYLCNPIDQIYDGPSALTRSLTHFMDCVHRRRKSISGGEQAIRCLKVIEKADKMMKTEMQKK</sequence>
<dbReference type="Pfam" id="PF01408">
    <property type="entry name" value="GFO_IDH_MocA"/>
    <property type="match status" value="1"/>
</dbReference>
<organism evidence="2 3">
    <name type="scientific">Bacillus clarus</name>
    <dbReference type="NCBI Taxonomy" id="2338372"/>
    <lineage>
        <taxon>Bacteria</taxon>
        <taxon>Bacillati</taxon>
        <taxon>Bacillota</taxon>
        <taxon>Bacilli</taxon>
        <taxon>Bacillales</taxon>
        <taxon>Bacillaceae</taxon>
        <taxon>Bacillus</taxon>
        <taxon>Bacillus cereus group</taxon>
    </lineage>
</organism>